<proteinExistence type="predicted"/>
<reference evidence="3" key="1">
    <citation type="submission" date="2016-06" db="UniProtKB">
        <authorList>
            <consortium name="WormBaseParasite"/>
        </authorList>
    </citation>
    <scope>IDENTIFICATION</scope>
</reference>
<accession>A0A183BB02</accession>
<evidence type="ECO:0000313" key="3">
    <source>
        <dbReference type="WBParaSite" id="ECPE_0001643001-mRNA-1"/>
    </source>
</evidence>
<dbReference type="PANTHER" id="PTHR47331">
    <property type="entry name" value="PHD-TYPE DOMAIN-CONTAINING PROTEIN"/>
    <property type="match status" value="1"/>
</dbReference>
<dbReference type="PANTHER" id="PTHR47331:SF1">
    <property type="entry name" value="GAG-LIKE PROTEIN"/>
    <property type="match status" value="1"/>
</dbReference>
<dbReference type="Proteomes" id="UP000272942">
    <property type="component" value="Unassembled WGS sequence"/>
</dbReference>
<dbReference type="EMBL" id="UZAN01064104">
    <property type="protein sequence ID" value="VDP93659.1"/>
    <property type="molecule type" value="Genomic_DNA"/>
</dbReference>
<organism evidence="3">
    <name type="scientific">Echinostoma caproni</name>
    <dbReference type="NCBI Taxonomy" id="27848"/>
    <lineage>
        <taxon>Eukaryota</taxon>
        <taxon>Metazoa</taxon>
        <taxon>Spiralia</taxon>
        <taxon>Lophotrochozoa</taxon>
        <taxon>Platyhelminthes</taxon>
        <taxon>Trematoda</taxon>
        <taxon>Digenea</taxon>
        <taxon>Plagiorchiida</taxon>
        <taxon>Echinostomata</taxon>
        <taxon>Echinostomatoidea</taxon>
        <taxon>Echinostomatidae</taxon>
        <taxon>Echinostoma</taxon>
    </lineage>
</organism>
<gene>
    <name evidence="1" type="ORF">ECPE_LOCUS16387</name>
</gene>
<dbReference type="OrthoDB" id="10052339at2759"/>
<evidence type="ECO:0000313" key="2">
    <source>
        <dbReference type="Proteomes" id="UP000272942"/>
    </source>
</evidence>
<dbReference type="WBParaSite" id="ECPE_0001643001-mRNA-1">
    <property type="protein sequence ID" value="ECPE_0001643001-mRNA-1"/>
    <property type="gene ID" value="ECPE_0001643001"/>
</dbReference>
<evidence type="ECO:0000313" key="1">
    <source>
        <dbReference type="EMBL" id="VDP93659.1"/>
    </source>
</evidence>
<protein>
    <submittedName>
        <fullName evidence="3">DUF1353 domain-containing protein</fullName>
    </submittedName>
</protein>
<reference evidence="1 2" key="2">
    <citation type="submission" date="2018-11" db="EMBL/GenBank/DDBJ databases">
        <authorList>
            <consortium name="Pathogen Informatics"/>
        </authorList>
    </citation>
    <scope>NUCLEOTIDE SEQUENCE [LARGE SCALE GENOMIC DNA]</scope>
    <source>
        <strain evidence="1 2">Egypt</strain>
    </source>
</reference>
<dbReference type="AlphaFoldDB" id="A0A183BB02"/>
<sequence>MYDAEFTDAQLLDQRISVDDTESIAIVESGTMFVSGHFVVPLPWKNGVNTGMANYASALSGMNSLKRRLSNDESLRFRYAQTMKMTMEKGYAVPVHEEQLQCDFHPRW</sequence>
<keyword evidence="2" id="KW-1185">Reference proteome</keyword>
<name>A0A183BB02_9TREM</name>